<dbReference type="RefSeq" id="WP_226611080.1">
    <property type="nucleotide sequence ID" value="NZ_JAJAQI010000032.1"/>
</dbReference>
<dbReference type="InterPro" id="IPR044855">
    <property type="entry name" value="CoA-Trfase_III_dom3_sf"/>
</dbReference>
<dbReference type="PANTHER" id="PTHR48207:SF4">
    <property type="entry name" value="BLL6097 PROTEIN"/>
    <property type="match status" value="1"/>
</dbReference>
<evidence type="ECO:0000256" key="2">
    <source>
        <dbReference type="SAM" id="MobiDB-lite"/>
    </source>
</evidence>
<organism evidence="3 4">
    <name type="scientific">Roseicella aerolata</name>
    <dbReference type="NCBI Taxonomy" id="2883479"/>
    <lineage>
        <taxon>Bacteria</taxon>
        <taxon>Pseudomonadati</taxon>
        <taxon>Pseudomonadota</taxon>
        <taxon>Alphaproteobacteria</taxon>
        <taxon>Acetobacterales</taxon>
        <taxon>Roseomonadaceae</taxon>
        <taxon>Roseicella</taxon>
    </lineage>
</organism>
<proteinExistence type="predicted"/>
<dbReference type="Pfam" id="PF02515">
    <property type="entry name" value="CoA_transf_3"/>
    <property type="match status" value="1"/>
</dbReference>
<dbReference type="Gene3D" id="3.40.50.10540">
    <property type="entry name" value="Crotonobetainyl-coa:carnitine coa-transferase, domain 1"/>
    <property type="match status" value="1"/>
</dbReference>
<reference evidence="3" key="1">
    <citation type="submission" date="2021-10" db="EMBL/GenBank/DDBJ databases">
        <title>Roseicella aerolatum sp. nov., isolated from aerosols of e-waste dismantling site.</title>
        <authorList>
            <person name="Qin T."/>
        </authorList>
    </citation>
    <scope>NUCLEOTIDE SEQUENCE</scope>
    <source>
        <strain evidence="3">GB24</strain>
    </source>
</reference>
<evidence type="ECO:0000313" key="3">
    <source>
        <dbReference type="EMBL" id="MCB4823854.1"/>
    </source>
</evidence>
<dbReference type="InterPro" id="IPR023606">
    <property type="entry name" value="CoA-Trfase_III_dom_1_sf"/>
</dbReference>
<dbReference type="EMBL" id="JAJAQI010000032">
    <property type="protein sequence ID" value="MCB4823854.1"/>
    <property type="molecule type" value="Genomic_DNA"/>
</dbReference>
<dbReference type="Proteomes" id="UP001139311">
    <property type="component" value="Unassembled WGS sequence"/>
</dbReference>
<evidence type="ECO:0000256" key="1">
    <source>
        <dbReference type="ARBA" id="ARBA00022679"/>
    </source>
</evidence>
<dbReference type="SUPFAM" id="SSF89796">
    <property type="entry name" value="CoA-transferase family III (CaiB/BaiF)"/>
    <property type="match status" value="1"/>
</dbReference>
<sequence>MTGASGRGAAEDAKAPRRPAGPLSGVRVLDLTAVVVGPSCTLTLAEQGAQVVKLESPEGDLLRRLGGPAPSPDMSPKFIHFNRGKRSIAVDLKTAEGKAVLLRLAEQADVLVTNMRGGALARLGITWEALRPRNPRLVFCVIAGFGSRGRHHDSPAYDTIIQGMSGFAAALGRVLGEPRFAPFVLCDHITGIIASQAITAALFARERSGEGQAIEVPMYESMAHFVLTEHMFRRTFEPAGPTGDPRVMNPDAKPIPTKDGYIAVSANTDAQAFAFFEAIGRPELKEDPRFNSVVARFRHVEAYFTLRAQALRTRTTAEWAAEFRRREIPAMPYATIEGLLEDPHLWETGLLRREVHPTEGPMTGLGRPVTFSSAGPDELPLAPRLSADAREVLAEAGYAEAEIAALLGTAVVPPPAKA</sequence>
<keyword evidence="4" id="KW-1185">Reference proteome</keyword>
<name>A0A9X1L9L5_9PROT</name>
<evidence type="ECO:0000313" key="4">
    <source>
        <dbReference type="Proteomes" id="UP001139311"/>
    </source>
</evidence>
<dbReference type="GO" id="GO:0008410">
    <property type="term" value="F:CoA-transferase activity"/>
    <property type="evidence" value="ECO:0007669"/>
    <property type="project" value="TreeGrafter"/>
</dbReference>
<dbReference type="PANTHER" id="PTHR48207">
    <property type="entry name" value="SUCCINATE--HYDROXYMETHYLGLUTARATE COA-TRANSFERASE"/>
    <property type="match status" value="1"/>
</dbReference>
<gene>
    <name evidence="3" type="ORF">LHA35_19160</name>
</gene>
<feature type="region of interest" description="Disordered" evidence="2">
    <location>
        <begin position="1"/>
        <end position="22"/>
    </location>
</feature>
<accession>A0A9X1L9L5</accession>
<dbReference type="AlphaFoldDB" id="A0A9X1L9L5"/>
<protein>
    <submittedName>
        <fullName evidence="3">CoA transferase</fullName>
    </submittedName>
</protein>
<dbReference type="InterPro" id="IPR050483">
    <property type="entry name" value="CoA-transferase_III_domain"/>
</dbReference>
<comment type="caution">
    <text evidence="3">The sequence shown here is derived from an EMBL/GenBank/DDBJ whole genome shotgun (WGS) entry which is preliminary data.</text>
</comment>
<dbReference type="InterPro" id="IPR003673">
    <property type="entry name" value="CoA-Trfase_fam_III"/>
</dbReference>
<keyword evidence="1 3" id="KW-0808">Transferase</keyword>
<dbReference type="Gene3D" id="3.30.1540.10">
    <property type="entry name" value="formyl-coa transferase, domain 3"/>
    <property type="match status" value="1"/>
</dbReference>